<dbReference type="GO" id="GO:0005178">
    <property type="term" value="F:integrin binding"/>
    <property type="evidence" value="ECO:0007669"/>
    <property type="project" value="TreeGrafter"/>
</dbReference>
<comment type="caution">
    <text evidence="14">The sequence shown here is derived from an EMBL/GenBank/DDBJ whole genome shotgun (WGS) entry which is preliminary data.</text>
</comment>
<evidence type="ECO:0000256" key="8">
    <source>
        <dbReference type="ARBA" id="ARBA00023170"/>
    </source>
</evidence>
<evidence type="ECO:0000313" key="15">
    <source>
        <dbReference type="Proteomes" id="UP001165289"/>
    </source>
</evidence>
<dbReference type="PANTHER" id="PTHR23220:SF122">
    <property type="entry name" value="INTEGRIN ALPHA-PS1"/>
    <property type="match status" value="1"/>
</dbReference>
<evidence type="ECO:0000256" key="5">
    <source>
        <dbReference type="ARBA" id="ARBA00022889"/>
    </source>
</evidence>
<dbReference type="GO" id="GO:0033627">
    <property type="term" value="P:cell adhesion mediated by integrin"/>
    <property type="evidence" value="ECO:0007669"/>
    <property type="project" value="TreeGrafter"/>
</dbReference>
<dbReference type="InterPro" id="IPR013517">
    <property type="entry name" value="FG-GAP"/>
</dbReference>
<keyword evidence="15" id="KW-1185">Reference proteome</keyword>
<dbReference type="GO" id="GO:0008305">
    <property type="term" value="C:integrin complex"/>
    <property type="evidence" value="ECO:0007669"/>
    <property type="project" value="InterPro"/>
</dbReference>
<keyword evidence="6 11" id="KW-0401">Integrin</keyword>
<evidence type="ECO:0000259" key="13">
    <source>
        <dbReference type="Pfam" id="PF08441"/>
    </source>
</evidence>
<dbReference type="InterPro" id="IPR000413">
    <property type="entry name" value="Integrin_alpha"/>
</dbReference>
<keyword evidence="11" id="KW-0812">Transmembrane</keyword>
<dbReference type="InterPro" id="IPR013519">
    <property type="entry name" value="Int_alpha_beta-p"/>
</dbReference>
<dbReference type="PROSITE" id="PS51470">
    <property type="entry name" value="FG_GAP"/>
    <property type="match status" value="1"/>
</dbReference>
<feature type="compositionally biased region" description="Polar residues" evidence="12">
    <location>
        <begin position="1046"/>
        <end position="1069"/>
    </location>
</feature>
<dbReference type="PANTHER" id="PTHR23220">
    <property type="entry name" value="INTEGRIN ALPHA"/>
    <property type="match status" value="1"/>
</dbReference>
<dbReference type="InterPro" id="IPR028994">
    <property type="entry name" value="Integrin_alpha_N"/>
</dbReference>
<evidence type="ECO:0000256" key="1">
    <source>
        <dbReference type="ARBA" id="ARBA00004479"/>
    </source>
</evidence>
<proteinExistence type="inferred from homology"/>
<dbReference type="GO" id="GO:0098609">
    <property type="term" value="P:cell-cell adhesion"/>
    <property type="evidence" value="ECO:0007669"/>
    <property type="project" value="TreeGrafter"/>
</dbReference>
<dbReference type="Pfam" id="PF13517">
    <property type="entry name" value="FG-GAP_3"/>
    <property type="match status" value="1"/>
</dbReference>
<feature type="domain" description="Integrin alpha first immunoglubulin-like" evidence="13">
    <location>
        <begin position="499"/>
        <end position="610"/>
    </location>
</feature>
<reference evidence="14 15" key="1">
    <citation type="journal article" date="2023" name="BMC Biol.">
        <title>The compact genome of the sponge Oopsacas minuta (Hexactinellida) is lacking key metazoan core genes.</title>
        <authorList>
            <person name="Santini S."/>
            <person name="Schenkelaars Q."/>
            <person name="Jourda C."/>
            <person name="Duchesne M."/>
            <person name="Belahbib H."/>
            <person name="Rocher C."/>
            <person name="Selva M."/>
            <person name="Riesgo A."/>
            <person name="Vervoort M."/>
            <person name="Leys S.P."/>
            <person name="Kodjabachian L."/>
            <person name="Le Bivic A."/>
            <person name="Borchiellini C."/>
            <person name="Claverie J.M."/>
            <person name="Renard E."/>
        </authorList>
    </citation>
    <scope>NUCLEOTIDE SEQUENCE [LARGE SCALE GENOMIC DNA]</scope>
    <source>
        <strain evidence="14">SPO-2</strain>
    </source>
</reference>
<feature type="repeat" description="FG-GAP" evidence="10">
    <location>
        <begin position="31"/>
        <end position="90"/>
    </location>
</feature>
<evidence type="ECO:0000256" key="9">
    <source>
        <dbReference type="ARBA" id="ARBA00023180"/>
    </source>
</evidence>
<keyword evidence="4" id="KW-0677">Repeat</keyword>
<evidence type="ECO:0000256" key="7">
    <source>
        <dbReference type="ARBA" id="ARBA00023136"/>
    </source>
</evidence>
<evidence type="ECO:0000256" key="3">
    <source>
        <dbReference type="ARBA" id="ARBA00022729"/>
    </source>
</evidence>
<comment type="subcellular location">
    <subcellularLocation>
        <location evidence="1 11">Membrane</location>
        <topology evidence="1 11">Single-pass type I membrane protein</topology>
    </subcellularLocation>
</comment>
<organism evidence="14 15">
    <name type="scientific">Oopsacas minuta</name>
    <dbReference type="NCBI Taxonomy" id="111878"/>
    <lineage>
        <taxon>Eukaryota</taxon>
        <taxon>Metazoa</taxon>
        <taxon>Porifera</taxon>
        <taxon>Hexactinellida</taxon>
        <taxon>Hexasterophora</taxon>
        <taxon>Lyssacinosida</taxon>
        <taxon>Leucopsacidae</taxon>
        <taxon>Oopsacas</taxon>
    </lineage>
</organism>
<feature type="signal peptide" evidence="11">
    <location>
        <begin position="1"/>
        <end position="23"/>
    </location>
</feature>
<accession>A0AAV7JMJ2</accession>
<keyword evidence="9" id="KW-0325">Glycoprotein</keyword>
<evidence type="ECO:0000256" key="2">
    <source>
        <dbReference type="ARBA" id="ARBA00008054"/>
    </source>
</evidence>
<keyword evidence="3 11" id="KW-0732">Signal</keyword>
<dbReference type="Proteomes" id="UP001165289">
    <property type="component" value="Unassembled WGS sequence"/>
</dbReference>
<dbReference type="EMBL" id="JAKMXF010000318">
    <property type="protein sequence ID" value="KAI6649744.1"/>
    <property type="molecule type" value="Genomic_DNA"/>
</dbReference>
<sequence>MIIHSHRVLVLFFLASVLSYTDAFSFVNGSGVSICQLGSKEGNLFGFSLAAHILPDDSKVLLVGAPKAMIGSSREGTVYSCKLEDNLVCTCAQLDVGKHNGTLSASASDPQIIPGESFVYNTVDDFNQAKNGSLMGFSVTSNDEAGHAAACAPLHLLDNLPFGSCVGLAQDLNETMFRAYLSYGDKGIFASGSSVKIRKETEDTFRIIAGAPLTNRDTAGFSIGSVDQIHYTNTSFDFGGRLSGLAGNVNELKIGSISSYVGYAVDYGYFSVPGDTAIEKDVIASAPRYNNHKGAIIAFSESTSGTLSPTVIASGDTIGSYYGYSMLVVNFDPSDGCDDLIVGSPLQTTFAPLSPDRGQITVYKGINNGGVCELFYVDSLKGEPYDRLGGSITDLGDINRDGVPDIAVGGLNTPNIYVYLGTPSAELVFAQYIDTSQYGFTGIYALHGGVDFNGDGYADIAFSDPTIEKVKVLAGSPLVRIEAVFEVFTEDGELVPVDGMFDVTNPTCESTIEGAGIQVLCFQVRACFNLTSVQQGQINVFSIDYFIDLDLGRNDTQRVYFIDQGKQSRVEDRIELQVNKRICSPRNFTAYFVSNFGDISPVSLTLDVHSSPPELQNIISNDTMFSTIIPTLDISPELLYQQGYAMRDLLLEHPCSDGVCNVDLALEFLPLTQLNISEDIFTISIKVTNNEDDVALQTYFTALFPENIEVVQRQVNDTNELSGDSCSQTSRHQICTLQPNPFMSTKGLDPVLITYRLKFTFDFQLDLTAVTFRFNISSPKSIDVNPANNEILPVINLNASSDLFFQVKSSNDRVTLQEMDDGSYAGVDFQVTFRVGNRGPSWLPSESMRVVIFWPLCIRGYCSVNFDPEDSIDILINSISYITQSFICENPRRLNETLPPPPSDNSSTFNSFQLCNQTAICLPIVCTVQLLRANSNTYISIASSFTLGSEVRIPNSLLFEPTGYLKIPEIPKVTLGTLNTADISQKIYIFPEATLEQCILIFPIIAGVVAGIAVIIVIGIIIWLIQFTKRERYIVVKRRTKETGSRPITPSTTGQLRPSDSAGIETSQV</sequence>
<gene>
    <name evidence="14" type="ORF">LOD99_6533</name>
</gene>
<dbReference type="Gene3D" id="2.130.10.130">
    <property type="entry name" value="Integrin alpha, N-terminal"/>
    <property type="match status" value="1"/>
</dbReference>
<dbReference type="PRINTS" id="PR01185">
    <property type="entry name" value="INTEGRINA"/>
</dbReference>
<keyword evidence="8 11" id="KW-0675">Receptor</keyword>
<evidence type="ECO:0000256" key="4">
    <source>
        <dbReference type="ARBA" id="ARBA00022737"/>
    </source>
</evidence>
<dbReference type="Gene3D" id="2.60.40.1460">
    <property type="entry name" value="Integrin domains. Chain A, domain 2"/>
    <property type="match status" value="1"/>
</dbReference>
<evidence type="ECO:0000256" key="12">
    <source>
        <dbReference type="SAM" id="MobiDB-lite"/>
    </source>
</evidence>
<keyword evidence="11" id="KW-1133">Transmembrane helix</keyword>
<feature type="chain" id="PRO_5043105562" evidence="11">
    <location>
        <begin position="24"/>
        <end position="1069"/>
    </location>
</feature>
<dbReference type="SMART" id="SM00191">
    <property type="entry name" value="Int_alpha"/>
    <property type="match status" value="5"/>
</dbReference>
<dbReference type="GO" id="GO:0007160">
    <property type="term" value="P:cell-matrix adhesion"/>
    <property type="evidence" value="ECO:0007669"/>
    <property type="project" value="TreeGrafter"/>
</dbReference>
<evidence type="ECO:0000256" key="10">
    <source>
        <dbReference type="PROSITE-ProRule" id="PRU00803"/>
    </source>
</evidence>
<dbReference type="AlphaFoldDB" id="A0AAV7JMJ2"/>
<dbReference type="InterPro" id="IPR032695">
    <property type="entry name" value="Integrin_dom_sf"/>
</dbReference>
<dbReference type="Pfam" id="PF08441">
    <property type="entry name" value="Integrin_A_Ig_1"/>
    <property type="match status" value="1"/>
</dbReference>
<dbReference type="SUPFAM" id="SSF69318">
    <property type="entry name" value="Integrin alpha N-terminal domain"/>
    <property type="match status" value="1"/>
</dbReference>
<dbReference type="InterPro" id="IPR013649">
    <property type="entry name" value="Integrin_alpha_Ig-like_1"/>
</dbReference>
<name>A0AAV7JMJ2_9METZ</name>
<evidence type="ECO:0000256" key="11">
    <source>
        <dbReference type="RuleBase" id="RU003762"/>
    </source>
</evidence>
<protein>
    <submittedName>
        <fullName evidence="14">Integrin alpha</fullName>
    </submittedName>
</protein>
<evidence type="ECO:0000256" key="6">
    <source>
        <dbReference type="ARBA" id="ARBA00023037"/>
    </source>
</evidence>
<evidence type="ECO:0000313" key="14">
    <source>
        <dbReference type="EMBL" id="KAI6649744.1"/>
    </source>
</evidence>
<dbReference type="GO" id="GO:0009897">
    <property type="term" value="C:external side of plasma membrane"/>
    <property type="evidence" value="ECO:0007669"/>
    <property type="project" value="TreeGrafter"/>
</dbReference>
<dbReference type="SUPFAM" id="SSF69179">
    <property type="entry name" value="Integrin domains"/>
    <property type="match status" value="2"/>
</dbReference>
<feature type="transmembrane region" description="Helical" evidence="11">
    <location>
        <begin position="1000"/>
        <end position="1025"/>
    </location>
</feature>
<comment type="similarity">
    <text evidence="2 11">Belongs to the integrin alpha chain family.</text>
</comment>
<keyword evidence="5 11" id="KW-0130">Cell adhesion</keyword>
<feature type="region of interest" description="Disordered" evidence="12">
    <location>
        <begin position="1044"/>
        <end position="1069"/>
    </location>
</feature>
<dbReference type="GO" id="GO:0007229">
    <property type="term" value="P:integrin-mediated signaling pathway"/>
    <property type="evidence" value="ECO:0007669"/>
    <property type="project" value="UniProtKB-KW"/>
</dbReference>
<keyword evidence="7 11" id="KW-0472">Membrane</keyword>